<evidence type="ECO:0000256" key="1">
    <source>
        <dbReference type="SAM" id="MobiDB-lite"/>
    </source>
</evidence>
<organism evidence="2 3">
    <name type="scientific">Eumeta variegata</name>
    <name type="common">Bagworm moth</name>
    <name type="synonym">Eumeta japonica</name>
    <dbReference type="NCBI Taxonomy" id="151549"/>
    <lineage>
        <taxon>Eukaryota</taxon>
        <taxon>Metazoa</taxon>
        <taxon>Ecdysozoa</taxon>
        <taxon>Arthropoda</taxon>
        <taxon>Hexapoda</taxon>
        <taxon>Insecta</taxon>
        <taxon>Pterygota</taxon>
        <taxon>Neoptera</taxon>
        <taxon>Endopterygota</taxon>
        <taxon>Lepidoptera</taxon>
        <taxon>Glossata</taxon>
        <taxon>Ditrysia</taxon>
        <taxon>Tineoidea</taxon>
        <taxon>Psychidae</taxon>
        <taxon>Oiketicinae</taxon>
        <taxon>Eumeta</taxon>
    </lineage>
</organism>
<evidence type="ECO:0000313" key="3">
    <source>
        <dbReference type="Proteomes" id="UP000299102"/>
    </source>
</evidence>
<keyword evidence="3" id="KW-1185">Reference proteome</keyword>
<accession>A0A4C1V8X9</accession>
<evidence type="ECO:0000313" key="2">
    <source>
        <dbReference type="EMBL" id="GBP35026.1"/>
    </source>
</evidence>
<sequence length="164" mass="19067">MNDTARSHPQKFKYDLAPIVCTSAQLHKSIPTYNQVDVRKHSCTAKPLQNEEFPGQFRAGPINYGLRKRRAAAPPPAASAHARTFLITLFTLRLDGRRFFQYRRRYRKTSPPSPPARRPRRRRRLRASSAKTNREGPTYHETNFTTRSIFIARYYGARGHRANR</sequence>
<reference evidence="2 3" key="1">
    <citation type="journal article" date="2019" name="Commun. Biol.">
        <title>The bagworm genome reveals a unique fibroin gene that provides high tensile strength.</title>
        <authorList>
            <person name="Kono N."/>
            <person name="Nakamura H."/>
            <person name="Ohtoshi R."/>
            <person name="Tomita M."/>
            <person name="Numata K."/>
            <person name="Arakawa K."/>
        </authorList>
    </citation>
    <scope>NUCLEOTIDE SEQUENCE [LARGE SCALE GENOMIC DNA]</scope>
</reference>
<protein>
    <submittedName>
        <fullName evidence="2">Uncharacterized protein</fullName>
    </submittedName>
</protein>
<dbReference type="AlphaFoldDB" id="A0A4C1V8X9"/>
<feature type="compositionally biased region" description="Basic residues" evidence="1">
    <location>
        <begin position="117"/>
        <end position="126"/>
    </location>
</feature>
<feature type="region of interest" description="Disordered" evidence="1">
    <location>
        <begin position="103"/>
        <end position="141"/>
    </location>
</feature>
<dbReference type="Proteomes" id="UP000299102">
    <property type="component" value="Unassembled WGS sequence"/>
</dbReference>
<comment type="caution">
    <text evidence="2">The sequence shown here is derived from an EMBL/GenBank/DDBJ whole genome shotgun (WGS) entry which is preliminary data.</text>
</comment>
<gene>
    <name evidence="2" type="ORF">EVAR_75228_1</name>
</gene>
<name>A0A4C1V8X9_EUMVA</name>
<proteinExistence type="predicted"/>
<dbReference type="EMBL" id="BGZK01000298">
    <property type="protein sequence ID" value="GBP35026.1"/>
    <property type="molecule type" value="Genomic_DNA"/>
</dbReference>